<feature type="compositionally biased region" description="Basic and acidic residues" evidence="11">
    <location>
        <begin position="128"/>
        <end position="138"/>
    </location>
</feature>
<keyword evidence="4 10" id="KW-1003">Cell membrane</keyword>
<evidence type="ECO:0000256" key="6">
    <source>
        <dbReference type="ARBA" id="ARBA00022692"/>
    </source>
</evidence>
<dbReference type="PRINTS" id="PR01374">
    <property type="entry name" value="TONBPROTEIN"/>
</dbReference>
<evidence type="ECO:0000256" key="8">
    <source>
        <dbReference type="ARBA" id="ARBA00022989"/>
    </source>
</evidence>
<evidence type="ECO:0000256" key="9">
    <source>
        <dbReference type="ARBA" id="ARBA00023136"/>
    </source>
</evidence>
<evidence type="ECO:0000313" key="13">
    <source>
        <dbReference type="EMBL" id="GLP99206.1"/>
    </source>
</evidence>
<evidence type="ECO:0000259" key="12">
    <source>
        <dbReference type="PROSITE" id="PS52015"/>
    </source>
</evidence>
<keyword evidence="9" id="KW-0472">Membrane</keyword>
<evidence type="ECO:0000256" key="4">
    <source>
        <dbReference type="ARBA" id="ARBA00022475"/>
    </source>
</evidence>
<dbReference type="PANTHER" id="PTHR33446:SF2">
    <property type="entry name" value="PROTEIN TONB"/>
    <property type="match status" value="1"/>
</dbReference>
<dbReference type="InterPro" id="IPR006260">
    <property type="entry name" value="TonB/TolA_C"/>
</dbReference>
<dbReference type="Gene3D" id="3.30.1150.10">
    <property type="match status" value="1"/>
</dbReference>
<feature type="compositionally biased region" description="Basic and acidic residues" evidence="11">
    <location>
        <begin position="147"/>
        <end position="156"/>
    </location>
</feature>
<feature type="domain" description="TonB C-terminal" evidence="12">
    <location>
        <begin position="185"/>
        <end position="275"/>
    </location>
</feature>
<gene>
    <name evidence="13" type="ORF">GCM10007891_10600</name>
</gene>
<evidence type="ECO:0000313" key="14">
    <source>
        <dbReference type="Proteomes" id="UP001161423"/>
    </source>
</evidence>
<keyword evidence="6" id="KW-0812">Transmembrane</keyword>
<protein>
    <recommendedName>
        <fullName evidence="10">Protein TonB</fullName>
    </recommendedName>
</protein>
<dbReference type="PROSITE" id="PS52015">
    <property type="entry name" value="TONB_CTD"/>
    <property type="match status" value="1"/>
</dbReference>
<evidence type="ECO:0000256" key="10">
    <source>
        <dbReference type="RuleBase" id="RU362123"/>
    </source>
</evidence>
<accession>A0ABQ5TSQ2</accession>
<keyword evidence="8" id="KW-1133">Transmembrane helix</keyword>
<comment type="caution">
    <text evidence="13">The sequence shown here is derived from an EMBL/GenBank/DDBJ whole genome shotgun (WGS) entry which is preliminary data.</text>
</comment>
<proteinExistence type="inferred from homology"/>
<dbReference type="InterPro" id="IPR037682">
    <property type="entry name" value="TonB_C"/>
</dbReference>
<evidence type="ECO:0000256" key="1">
    <source>
        <dbReference type="ARBA" id="ARBA00004383"/>
    </source>
</evidence>
<dbReference type="SUPFAM" id="SSF74653">
    <property type="entry name" value="TolA/TonB C-terminal domain"/>
    <property type="match status" value="1"/>
</dbReference>
<name>A0ABQ5TSQ2_9GAMM</name>
<keyword evidence="5 10" id="KW-0997">Cell inner membrane</keyword>
<dbReference type="InterPro" id="IPR003538">
    <property type="entry name" value="TonB"/>
</dbReference>
<keyword evidence="10" id="KW-0735">Signal-anchor</keyword>
<feature type="compositionally biased region" description="Polar residues" evidence="11">
    <location>
        <begin position="160"/>
        <end position="184"/>
    </location>
</feature>
<dbReference type="RefSeq" id="WP_284722676.1">
    <property type="nucleotide sequence ID" value="NZ_BSND01000004.1"/>
</dbReference>
<keyword evidence="3 10" id="KW-0813">Transport</keyword>
<sequence length="275" mass="30973">MPELAMRDPLYLSKPFTASEINKSALIEVGLFHIAIAALLFHSWTPVTQHEPVVKTVNIRMVELPQPVKKAVFEEVKPVVIPEPVIEPKVKPKQSIVENELAFKRVENPIAKPIEKPAPKTPVKKKIEKQIKPLKDKPVPPVSQPTKQEKPAEKLPDSPVLTSSNKQNVPQKTQSNPSELATETFSVEHYKPIEKQVPDYPRTALRKGLEGDCTVRYTVNKQGRVESPEVLADCHPMFERPSLAAAKTFRYAPRMVNGKAVPVPNVRNTFEYRIH</sequence>
<evidence type="ECO:0000256" key="2">
    <source>
        <dbReference type="ARBA" id="ARBA00006555"/>
    </source>
</evidence>
<dbReference type="Proteomes" id="UP001161423">
    <property type="component" value="Unassembled WGS sequence"/>
</dbReference>
<feature type="region of interest" description="Disordered" evidence="11">
    <location>
        <begin position="113"/>
        <end position="184"/>
    </location>
</feature>
<dbReference type="NCBIfam" id="TIGR01352">
    <property type="entry name" value="tonB_Cterm"/>
    <property type="match status" value="1"/>
</dbReference>
<keyword evidence="14" id="KW-1185">Reference proteome</keyword>
<evidence type="ECO:0000256" key="7">
    <source>
        <dbReference type="ARBA" id="ARBA00022927"/>
    </source>
</evidence>
<reference evidence="13" key="1">
    <citation type="journal article" date="2014" name="Int. J. Syst. Evol. Microbiol.">
        <title>Complete genome of a new Firmicutes species belonging to the dominant human colonic microbiota ('Ruminococcus bicirculans') reveals two chromosomes and a selective capacity to utilize plant glucans.</title>
        <authorList>
            <consortium name="NISC Comparative Sequencing Program"/>
            <person name="Wegmann U."/>
            <person name="Louis P."/>
            <person name="Goesmann A."/>
            <person name="Henrissat B."/>
            <person name="Duncan S.H."/>
            <person name="Flint H.J."/>
        </authorList>
    </citation>
    <scope>NUCLEOTIDE SEQUENCE</scope>
    <source>
        <strain evidence="13">NBRC 102424</strain>
    </source>
</reference>
<dbReference type="EMBL" id="BSND01000004">
    <property type="protein sequence ID" value="GLP99206.1"/>
    <property type="molecule type" value="Genomic_DNA"/>
</dbReference>
<comment type="subcellular location">
    <subcellularLocation>
        <location evidence="1 10">Cell inner membrane</location>
        <topology evidence="1 10">Single-pass membrane protein</topology>
        <orientation evidence="1 10">Periplasmic side</orientation>
    </subcellularLocation>
</comment>
<evidence type="ECO:0000256" key="5">
    <source>
        <dbReference type="ARBA" id="ARBA00022519"/>
    </source>
</evidence>
<keyword evidence="7 10" id="KW-0653">Protein transport</keyword>
<evidence type="ECO:0000256" key="11">
    <source>
        <dbReference type="SAM" id="MobiDB-lite"/>
    </source>
</evidence>
<comment type="similarity">
    <text evidence="2 10">Belongs to the TonB family.</text>
</comment>
<evidence type="ECO:0000256" key="3">
    <source>
        <dbReference type="ARBA" id="ARBA00022448"/>
    </source>
</evidence>
<dbReference type="InterPro" id="IPR051045">
    <property type="entry name" value="TonB-dependent_transducer"/>
</dbReference>
<dbReference type="Pfam" id="PF03544">
    <property type="entry name" value="TonB_C"/>
    <property type="match status" value="1"/>
</dbReference>
<reference evidence="13" key="2">
    <citation type="submission" date="2023-01" db="EMBL/GenBank/DDBJ databases">
        <title>Draft genome sequence of Methylophaga thalassica strain NBRC 102424.</title>
        <authorList>
            <person name="Sun Q."/>
            <person name="Mori K."/>
        </authorList>
    </citation>
    <scope>NUCLEOTIDE SEQUENCE</scope>
    <source>
        <strain evidence="13">NBRC 102424</strain>
    </source>
</reference>
<organism evidence="13 14">
    <name type="scientific">Methylophaga thalassica</name>
    <dbReference type="NCBI Taxonomy" id="40223"/>
    <lineage>
        <taxon>Bacteria</taxon>
        <taxon>Pseudomonadati</taxon>
        <taxon>Pseudomonadota</taxon>
        <taxon>Gammaproteobacteria</taxon>
        <taxon>Thiotrichales</taxon>
        <taxon>Piscirickettsiaceae</taxon>
        <taxon>Methylophaga</taxon>
    </lineage>
</organism>
<dbReference type="PANTHER" id="PTHR33446">
    <property type="entry name" value="PROTEIN TONB-RELATED"/>
    <property type="match status" value="1"/>
</dbReference>
<comment type="function">
    <text evidence="10">Interacts with outer membrane receptor proteins that carry out high-affinity binding and energy dependent uptake into the periplasmic space of specific substrates. It could act to transduce energy from the cytoplasmic membrane to specific energy-requiring processes in the outer membrane, resulting in the release into the periplasm of ligands bound by these outer membrane proteins.</text>
</comment>